<keyword evidence="1" id="KW-0732">Signal</keyword>
<proteinExistence type="predicted"/>
<feature type="chain" id="PRO_5031266254" evidence="1">
    <location>
        <begin position="25"/>
        <end position="464"/>
    </location>
</feature>
<dbReference type="EMBL" id="WBSL01000002">
    <property type="protein sequence ID" value="MPY66347.1"/>
    <property type="molecule type" value="Genomic_DNA"/>
</dbReference>
<comment type="caution">
    <text evidence="2">The sequence shown here is derived from an EMBL/GenBank/DDBJ whole genome shotgun (WGS) entry which is preliminary data.</text>
</comment>
<protein>
    <submittedName>
        <fullName evidence="2">DUF4403 family protein</fullName>
    </submittedName>
</protein>
<dbReference type="Pfam" id="PF14356">
    <property type="entry name" value="DUF4403"/>
    <property type="match status" value="1"/>
</dbReference>
<dbReference type="AlphaFoldDB" id="A0A7X1NV39"/>
<accession>A0A7X1NV39</accession>
<sequence length="464" mass="48117">MRRLLIPLLSTALMTAPAPTQAQAQSVPRSSLVLPVTVPLSGVQAAANARVPAEFARLDETRPLAGGLLTVRLTGTVTRTGHVRVGAAPEGDALLVRVPLRAAFRAEGQGLGSALGRDFGGEATVSLRLTPTLGADWQAGVKVVGTVEWTDPLSVELTPGVRVSVQSLVDGQVRAALDRVTADIERAVREGADLRDRAGALWARAGQPWTLPAPEPAYARVTPRTLTVSPFRFTGDALKLTLGATFDLAAGLGRAPAQPSVPLPPLRVAEPPSPGVALALPVRLPYPELSRAATRAAAARTLTLPLPLSPTLRVENVVVTGRGPRLNAAVTVRVSGPLGLSVRATADVSGVPALDASGRVVTLRDPTVVTRREGLTGRVVGWLADARAQAYLRGAARFDLTPQLTQARGQVQSRLPFTPVPGVTLTGKVGELRLTGLNVTPEALVVTAAAGGQLAAAVDAGKVR</sequence>
<gene>
    <name evidence="2" type="ORF">F8S09_06490</name>
</gene>
<keyword evidence="3" id="KW-1185">Reference proteome</keyword>
<evidence type="ECO:0000256" key="1">
    <source>
        <dbReference type="SAM" id="SignalP"/>
    </source>
</evidence>
<dbReference type="RefSeq" id="WP_152870354.1">
    <property type="nucleotide sequence ID" value="NZ_WBSL01000002.1"/>
</dbReference>
<reference evidence="2 3" key="1">
    <citation type="submission" date="2019-10" db="EMBL/GenBank/DDBJ databases">
        <title>Deinococcus sp. isolated from soil.</title>
        <authorList>
            <person name="Li Y."/>
            <person name="Wang J."/>
        </authorList>
    </citation>
    <scope>NUCLEOTIDE SEQUENCE [LARGE SCALE GENOMIC DNA]</scope>
    <source>
        <strain evidence="2 3">SDU3-2</strain>
    </source>
</reference>
<evidence type="ECO:0000313" key="2">
    <source>
        <dbReference type="EMBL" id="MPY66347.1"/>
    </source>
</evidence>
<dbReference type="InterPro" id="IPR025515">
    <property type="entry name" value="DUF4403"/>
</dbReference>
<name>A0A7X1NV39_9DEIO</name>
<feature type="signal peptide" evidence="1">
    <location>
        <begin position="1"/>
        <end position="24"/>
    </location>
</feature>
<evidence type="ECO:0000313" key="3">
    <source>
        <dbReference type="Proteomes" id="UP000484842"/>
    </source>
</evidence>
<organism evidence="2 3">
    <name type="scientific">Deinococcus terrestris</name>
    <dbReference type="NCBI Taxonomy" id="2651870"/>
    <lineage>
        <taxon>Bacteria</taxon>
        <taxon>Thermotogati</taxon>
        <taxon>Deinococcota</taxon>
        <taxon>Deinococci</taxon>
        <taxon>Deinococcales</taxon>
        <taxon>Deinococcaceae</taxon>
        <taxon>Deinococcus</taxon>
    </lineage>
</organism>
<dbReference type="Proteomes" id="UP000484842">
    <property type="component" value="Unassembled WGS sequence"/>
</dbReference>